<dbReference type="Pfam" id="PF01381">
    <property type="entry name" value="HTH_3"/>
    <property type="match status" value="1"/>
</dbReference>
<proteinExistence type="predicted"/>
<protein>
    <submittedName>
        <fullName evidence="2">Helix-turn-helix domain-containing protein</fullName>
    </submittedName>
</protein>
<evidence type="ECO:0000313" key="2">
    <source>
        <dbReference type="EMBL" id="NCJ06641.1"/>
    </source>
</evidence>
<dbReference type="Gene3D" id="1.10.260.40">
    <property type="entry name" value="lambda repressor-like DNA-binding domains"/>
    <property type="match status" value="1"/>
</dbReference>
<keyword evidence="3" id="KW-1185">Reference proteome</keyword>
<feature type="domain" description="HTH cro/C1-type" evidence="1">
    <location>
        <begin position="47"/>
        <end position="92"/>
    </location>
</feature>
<name>A0A8K1ZZ64_9CYAN</name>
<dbReference type="SUPFAM" id="SSF47413">
    <property type="entry name" value="lambda repressor-like DNA-binding domains"/>
    <property type="match status" value="1"/>
</dbReference>
<accession>A0A8K1ZZ64</accession>
<dbReference type="Proteomes" id="UP000607397">
    <property type="component" value="Unassembled WGS sequence"/>
</dbReference>
<evidence type="ECO:0000259" key="1">
    <source>
        <dbReference type="Pfam" id="PF01381"/>
    </source>
</evidence>
<dbReference type="AlphaFoldDB" id="A0A8K1ZZ64"/>
<organism evidence="2 3">
    <name type="scientific">Petrachloros mirabilis ULC683</name>
    <dbReference type="NCBI Taxonomy" id="2781853"/>
    <lineage>
        <taxon>Bacteria</taxon>
        <taxon>Bacillati</taxon>
        <taxon>Cyanobacteriota</taxon>
        <taxon>Cyanophyceae</taxon>
        <taxon>Synechococcales</taxon>
        <taxon>Petrachlorosaceae</taxon>
        <taxon>Petrachloros</taxon>
        <taxon>Petrachloros mirabilis</taxon>
    </lineage>
</organism>
<dbReference type="EMBL" id="WVIC01000015">
    <property type="protein sequence ID" value="NCJ06641.1"/>
    <property type="molecule type" value="Genomic_DNA"/>
</dbReference>
<dbReference type="CDD" id="cd00093">
    <property type="entry name" value="HTH_XRE"/>
    <property type="match status" value="1"/>
</dbReference>
<dbReference type="RefSeq" id="WP_161825118.1">
    <property type="nucleotide sequence ID" value="NZ_WVIC01000015.1"/>
</dbReference>
<evidence type="ECO:0000313" key="3">
    <source>
        <dbReference type="Proteomes" id="UP000607397"/>
    </source>
</evidence>
<dbReference type="InterPro" id="IPR001387">
    <property type="entry name" value="Cro/C1-type_HTH"/>
</dbReference>
<reference evidence="2" key="1">
    <citation type="submission" date="2019-12" db="EMBL/GenBank/DDBJ databases">
        <title>High-Quality draft genome sequences of three cyanobacteria isolated from the limestone walls of the Old Cathedral of Coimbra.</title>
        <authorList>
            <person name="Tiago I."/>
            <person name="Soares F."/>
            <person name="Portugal A."/>
        </authorList>
    </citation>
    <scope>NUCLEOTIDE SEQUENCE [LARGE SCALE GENOMIC DNA]</scope>
    <source>
        <strain evidence="2">C</strain>
    </source>
</reference>
<sequence>MLIGKNMNPVTVEVLCEPRSSRESMYFTRTDASYYTRDGLNRLAMAIKATIKAKGLSERGLARLAGISNVTVNKYSRGNIFKPQQKILEALAPHILRVREIDHERVIVDPGQTYEGDASALNKLATNQYKELLANNEPNN</sequence>
<comment type="caution">
    <text evidence="2">The sequence shown here is derived from an EMBL/GenBank/DDBJ whole genome shotgun (WGS) entry which is preliminary data.</text>
</comment>
<gene>
    <name evidence="2" type="ORF">GS597_09010</name>
</gene>
<dbReference type="InterPro" id="IPR010982">
    <property type="entry name" value="Lambda_DNA-bd_dom_sf"/>
</dbReference>
<dbReference type="GO" id="GO:0003677">
    <property type="term" value="F:DNA binding"/>
    <property type="evidence" value="ECO:0007669"/>
    <property type="project" value="InterPro"/>
</dbReference>